<dbReference type="InterPro" id="IPR055312">
    <property type="entry name" value="FBL15-like"/>
</dbReference>
<dbReference type="AlphaFoldDB" id="A0A811QTY8"/>
<dbReference type="OrthoDB" id="695956at2759"/>
<name>A0A811QTY8_9POAL</name>
<dbReference type="Proteomes" id="UP000604825">
    <property type="component" value="Unassembled WGS sequence"/>
</dbReference>
<accession>A0A811QTY8</accession>
<protein>
    <submittedName>
        <fullName evidence="1">Uncharacterized protein</fullName>
    </submittedName>
</protein>
<evidence type="ECO:0000313" key="1">
    <source>
        <dbReference type="EMBL" id="CAD6259589.1"/>
    </source>
</evidence>
<dbReference type="PANTHER" id="PTHR34709">
    <property type="entry name" value="OS10G0396666 PROTEIN"/>
    <property type="match status" value="1"/>
</dbReference>
<gene>
    <name evidence="1" type="ORF">NCGR_LOCUS43026</name>
</gene>
<proteinExistence type="predicted"/>
<keyword evidence="2" id="KW-1185">Reference proteome</keyword>
<dbReference type="PANTHER" id="PTHR34709:SF28">
    <property type="entry name" value="OS08G0272601 PROTEIN"/>
    <property type="match status" value="1"/>
</dbReference>
<sequence length="409" mass="46502">MALSRFVLPLRNPLSFCRSDAAAERYIAFVNGALALRATAAKEPAFVEDLAISFDISEQETGQLVPLSVEAAQGWIRYAVQHAVKSFILKLMLPWQWRFDLDRDDNDIEHPVMTLDEMDNHYAKMETMHLRLGGAELRLPSSTVVFPSLIDLSLQDIEVPAGGGYLLSRLMSSACCPRLHKLRLRQLSFELSTMEVMLLIEANTLLELSLESMFELQFLELRTPSLQVLHIEDSFDLNGFTVSAPRLENLRFCVQQPLHIDDVHGQLSSVGTLKIQMFSHGETDNEDRNDASIHLLQCCRLTRCLCLLKFQSNIKYLRLQLCYIIKKKNQSELDLLCDNNSCHWRSHEFSLDHLEKVEFKELMGTDCEFQFIQSILTKATGIRKVGGPGAIRRSWRLRPVAAIPVPDIG</sequence>
<evidence type="ECO:0000313" key="2">
    <source>
        <dbReference type="Proteomes" id="UP000604825"/>
    </source>
</evidence>
<comment type="caution">
    <text evidence="1">The sequence shown here is derived from an EMBL/GenBank/DDBJ whole genome shotgun (WGS) entry which is preliminary data.</text>
</comment>
<organism evidence="1 2">
    <name type="scientific">Miscanthus lutarioriparius</name>
    <dbReference type="NCBI Taxonomy" id="422564"/>
    <lineage>
        <taxon>Eukaryota</taxon>
        <taxon>Viridiplantae</taxon>
        <taxon>Streptophyta</taxon>
        <taxon>Embryophyta</taxon>
        <taxon>Tracheophyta</taxon>
        <taxon>Spermatophyta</taxon>
        <taxon>Magnoliopsida</taxon>
        <taxon>Liliopsida</taxon>
        <taxon>Poales</taxon>
        <taxon>Poaceae</taxon>
        <taxon>PACMAD clade</taxon>
        <taxon>Panicoideae</taxon>
        <taxon>Andropogonodae</taxon>
        <taxon>Andropogoneae</taxon>
        <taxon>Saccharinae</taxon>
        <taxon>Miscanthus</taxon>
    </lineage>
</organism>
<reference evidence="1" key="1">
    <citation type="submission" date="2020-10" db="EMBL/GenBank/DDBJ databases">
        <authorList>
            <person name="Han B."/>
            <person name="Lu T."/>
            <person name="Zhao Q."/>
            <person name="Huang X."/>
            <person name="Zhao Y."/>
        </authorList>
    </citation>
    <scope>NUCLEOTIDE SEQUENCE</scope>
</reference>
<dbReference type="EMBL" id="CAJGYO010000011">
    <property type="protein sequence ID" value="CAD6259589.1"/>
    <property type="molecule type" value="Genomic_DNA"/>
</dbReference>